<dbReference type="InterPro" id="IPR058625">
    <property type="entry name" value="MdtA-like_BSH"/>
</dbReference>
<keyword evidence="5" id="KW-0732">Signal</keyword>
<feature type="chain" id="PRO_5033213260" evidence="5">
    <location>
        <begin position="22"/>
        <end position="396"/>
    </location>
</feature>
<dbReference type="InterPro" id="IPR058624">
    <property type="entry name" value="MdtA-like_HH"/>
</dbReference>
<dbReference type="Pfam" id="PF25876">
    <property type="entry name" value="HH_MFP_RND"/>
    <property type="match status" value="1"/>
</dbReference>
<evidence type="ECO:0000256" key="4">
    <source>
        <dbReference type="SAM" id="MobiDB-lite"/>
    </source>
</evidence>
<dbReference type="SUPFAM" id="SSF111369">
    <property type="entry name" value="HlyD-like secretion proteins"/>
    <property type="match status" value="1"/>
</dbReference>
<evidence type="ECO:0000256" key="3">
    <source>
        <dbReference type="SAM" id="Coils"/>
    </source>
</evidence>
<dbReference type="PANTHER" id="PTHR30158">
    <property type="entry name" value="ACRA/E-RELATED COMPONENT OF DRUG EFFLUX TRANSPORTER"/>
    <property type="match status" value="1"/>
</dbReference>
<proteinExistence type="inferred from homology"/>
<dbReference type="AlphaFoldDB" id="A0A084EF78"/>
<feature type="domain" description="Multidrug resistance protein MdtA-like beta-barrel" evidence="8">
    <location>
        <begin position="233"/>
        <end position="297"/>
    </location>
</feature>
<dbReference type="Gene3D" id="1.10.287.470">
    <property type="entry name" value="Helix hairpin bin"/>
    <property type="match status" value="1"/>
</dbReference>
<reference evidence="10 13" key="2">
    <citation type="submission" date="2018-10" db="EMBL/GenBank/DDBJ databases">
        <title>Characterization and genome analysis of a novel bacterium Sphingobium yanoikuyae SJTF8 capable of degrading PAHs.</title>
        <authorList>
            <person name="Yin C."/>
            <person name="Xiong W."/>
            <person name="Liang R."/>
        </authorList>
    </citation>
    <scope>NUCLEOTIDE SEQUENCE [LARGE SCALE GENOMIC DNA]</scope>
    <source>
        <strain evidence="10 13">SJTF8</strain>
        <plasmid evidence="13">pf1</plasmid>
        <plasmid evidence="10">pF1</plasmid>
    </source>
</reference>
<geneLocation type="plasmid" evidence="10">
    <name>pF1</name>
</geneLocation>
<dbReference type="Proteomes" id="UP000280708">
    <property type="component" value="Plasmid pF1"/>
</dbReference>
<evidence type="ECO:0000256" key="1">
    <source>
        <dbReference type="ARBA" id="ARBA00004196"/>
    </source>
</evidence>
<sequence>MRKSVATLLSSGALGMALLLAACGGPSGGQQGQGGPPTPQVPVAQVIVRELAPSSEFNGSLTAPKSVELRPRVSGQIIGVDVPEGGMVRQGQTLFRIDPRPFQVAVDQAAGNLAQAEAQAAQAQADFARAERLIATGAISRKEYDAAVAQRRAGLASTQAARAAVAAARLDLSFTRVTAPISGRVDRILVTEGNVVAGGAQATPLTTIKSVNPLYAEFDIDEATYLSFVEKARRAGTATKLPVEFGLMTDEGFPRTATLDFLGNGIDRSAGTIRARALVQNTDGALAPGLFARIRLVTGERQQSILIDDQAVGNDQGKSFVLILAKGNKVDFRPVELGPIVDGLRVIKSGLQPSDTVIIKGLVRPGMQVVPRKGPMQQSQGNGNPQAAAKPAAEAR</sequence>
<evidence type="ECO:0000313" key="13">
    <source>
        <dbReference type="Proteomes" id="UP000280708"/>
    </source>
</evidence>
<dbReference type="InterPro" id="IPR058626">
    <property type="entry name" value="MdtA-like_b-barrel"/>
</dbReference>
<dbReference type="GO" id="GO:0005886">
    <property type="term" value="C:plasma membrane"/>
    <property type="evidence" value="ECO:0007669"/>
    <property type="project" value="TreeGrafter"/>
</dbReference>
<feature type="signal peptide" evidence="5">
    <location>
        <begin position="1"/>
        <end position="21"/>
    </location>
</feature>
<dbReference type="Gene3D" id="2.40.30.170">
    <property type="match status" value="1"/>
</dbReference>
<dbReference type="EMBL" id="CP033227">
    <property type="protein sequence ID" value="AYO75517.1"/>
    <property type="molecule type" value="Genomic_DNA"/>
</dbReference>
<dbReference type="PATRIC" id="fig|13690.10.peg.4159"/>
<keyword evidence="3" id="KW-0175">Coiled coil</keyword>
<dbReference type="Proteomes" id="UP000028534">
    <property type="component" value="Unassembled WGS sequence"/>
</dbReference>
<keyword evidence="10" id="KW-0614">Plasmid</keyword>
<dbReference type="InterPro" id="IPR058627">
    <property type="entry name" value="MdtA-like_C"/>
</dbReference>
<dbReference type="Gene3D" id="2.40.50.100">
    <property type="match status" value="1"/>
</dbReference>
<comment type="similarity">
    <text evidence="2">Belongs to the membrane fusion protein (MFP) (TC 8.A.1) family.</text>
</comment>
<feature type="region of interest" description="Disordered" evidence="4">
    <location>
        <begin position="369"/>
        <end position="396"/>
    </location>
</feature>
<organism evidence="11 12">
    <name type="scientific">Sphingobium yanoikuyae</name>
    <name type="common">Sphingomonas yanoikuyae</name>
    <dbReference type="NCBI Taxonomy" id="13690"/>
    <lineage>
        <taxon>Bacteria</taxon>
        <taxon>Pseudomonadati</taxon>
        <taxon>Pseudomonadota</taxon>
        <taxon>Alphaproteobacteria</taxon>
        <taxon>Sphingomonadales</taxon>
        <taxon>Sphingomonadaceae</taxon>
        <taxon>Sphingobium</taxon>
    </lineage>
</organism>
<feature type="domain" description="Multidrug resistance protein MdtA-like barrel-sandwich hybrid" evidence="7">
    <location>
        <begin position="66"/>
        <end position="205"/>
    </location>
</feature>
<evidence type="ECO:0000313" key="12">
    <source>
        <dbReference type="Proteomes" id="UP000028534"/>
    </source>
</evidence>
<evidence type="ECO:0000313" key="10">
    <source>
        <dbReference type="EMBL" id="AYO75517.1"/>
    </source>
</evidence>
<dbReference type="Gene3D" id="2.40.420.20">
    <property type="match status" value="1"/>
</dbReference>
<name>A0A084EF78_SPHYA</name>
<dbReference type="GO" id="GO:0046677">
    <property type="term" value="P:response to antibiotic"/>
    <property type="evidence" value="ECO:0007669"/>
    <property type="project" value="TreeGrafter"/>
</dbReference>
<dbReference type="eggNOG" id="COG0845">
    <property type="taxonomic scope" value="Bacteria"/>
</dbReference>
<dbReference type="Pfam" id="PF25967">
    <property type="entry name" value="RND-MFP_C"/>
    <property type="match status" value="1"/>
</dbReference>
<reference evidence="11 12" key="1">
    <citation type="submission" date="2014-03" db="EMBL/GenBank/DDBJ databases">
        <title>Genome sequence of Sphingobium yanoikuyae B1.</title>
        <authorList>
            <person name="Gan H.M."/>
            <person name="Gan H.Y."/>
            <person name="Savka M.A."/>
        </authorList>
    </citation>
    <scope>NUCLEOTIDE SEQUENCE [LARGE SCALE GENOMIC DNA]</scope>
    <source>
        <strain evidence="11 12">B1</strain>
    </source>
</reference>
<geneLocation type="plasmid" evidence="13">
    <name>pf1</name>
</geneLocation>
<evidence type="ECO:0000259" key="8">
    <source>
        <dbReference type="Pfam" id="PF25944"/>
    </source>
</evidence>
<evidence type="ECO:0000256" key="2">
    <source>
        <dbReference type="ARBA" id="ARBA00009477"/>
    </source>
</evidence>
<dbReference type="GO" id="GO:0030313">
    <property type="term" value="C:cell envelope"/>
    <property type="evidence" value="ECO:0007669"/>
    <property type="project" value="UniProtKB-SubCell"/>
</dbReference>
<dbReference type="NCBIfam" id="TIGR01730">
    <property type="entry name" value="RND_mfp"/>
    <property type="match status" value="1"/>
</dbReference>
<evidence type="ECO:0000259" key="9">
    <source>
        <dbReference type="Pfam" id="PF25967"/>
    </source>
</evidence>
<dbReference type="Pfam" id="PF25917">
    <property type="entry name" value="BSH_RND"/>
    <property type="match status" value="1"/>
</dbReference>
<evidence type="ECO:0000256" key="5">
    <source>
        <dbReference type="SAM" id="SignalP"/>
    </source>
</evidence>
<feature type="domain" description="Multidrug resistance protein MdtA-like alpha-helical hairpin" evidence="6">
    <location>
        <begin position="106"/>
        <end position="175"/>
    </location>
</feature>
<evidence type="ECO:0000259" key="6">
    <source>
        <dbReference type="Pfam" id="PF25876"/>
    </source>
</evidence>
<feature type="coiled-coil region" evidence="3">
    <location>
        <begin position="106"/>
        <end position="133"/>
    </location>
</feature>
<dbReference type="GO" id="GO:0022857">
    <property type="term" value="F:transmembrane transporter activity"/>
    <property type="evidence" value="ECO:0007669"/>
    <property type="project" value="InterPro"/>
</dbReference>
<dbReference type="InterPro" id="IPR006143">
    <property type="entry name" value="RND_pump_MFP"/>
</dbReference>
<feature type="compositionally biased region" description="Low complexity" evidence="4">
    <location>
        <begin position="387"/>
        <end position="396"/>
    </location>
</feature>
<accession>A0A084EF78</accession>
<dbReference type="PANTHER" id="PTHR30158:SF10">
    <property type="entry name" value="CATION EFFLUX PUMP"/>
    <property type="match status" value="1"/>
</dbReference>
<protein>
    <submittedName>
        <fullName evidence="10">Efflux RND transporter periplasmic adaptor subunit</fullName>
    </submittedName>
    <submittedName>
        <fullName evidence="11">Multidrug RND transporter, membrane fusion protein MexP</fullName>
    </submittedName>
</protein>
<dbReference type="FunFam" id="2.40.420.20:FF:000001">
    <property type="entry name" value="Efflux RND transporter periplasmic adaptor subunit"/>
    <property type="match status" value="1"/>
</dbReference>
<dbReference type="Pfam" id="PF25944">
    <property type="entry name" value="Beta-barrel_RND"/>
    <property type="match status" value="1"/>
</dbReference>
<dbReference type="PROSITE" id="PS51257">
    <property type="entry name" value="PROKAR_LIPOPROTEIN"/>
    <property type="match status" value="1"/>
</dbReference>
<comment type="subcellular location">
    <subcellularLocation>
        <location evidence="1">Cell envelope</location>
    </subcellularLocation>
</comment>
<dbReference type="EMBL" id="JGVR01000030">
    <property type="protein sequence ID" value="KEZ16620.1"/>
    <property type="molecule type" value="Genomic_DNA"/>
</dbReference>
<feature type="domain" description="Multidrug resistance protein MdtA-like C-terminal permuted SH3" evidence="9">
    <location>
        <begin position="304"/>
        <end position="362"/>
    </location>
</feature>
<feature type="compositionally biased region" description="Polar residues" evidence="4">
    <location>
        <begin position="376"/>
        <end position="385"/>
    </location>
</feature>
<gene>
    <name evidence="11" type="ORF">CP98_04048</name>
    <name evidence="10" type="ORF">EBF16_00480</name>
</gene>
<evidence type="ECO:0000313" key="11">
    <source>
        <dbReference type="EMBL" id="KEZ16620.1"/>
    </source>
</evidence>
<evidence type="ECO:0000259" key="7">
    <source>
        <dbReference type="Pfam" id="PF25917"/>
    </source>
</evidence>